<reference evidence="2" key="1">
    <citation type="journal article" date="2015" name="Nature">
        <title>Complex archaea that bridge the gap between prokaryotes and eukaryotes.</title>
        <authorList>
            <person name="Spang A."/>
            <person name="Saw J.H."/>
            <person name="Jorgensen S.L."/>
            <person name="Zaremba-Niedzwiedzka K."/>
            <person name="Martijn J."/>
            <person name="Lind A.E."/>
            <person name="van Eijk R."/>
            <person name="Schleper C."/>
            <person name="Guy L."/>
            <person name="Ettema T.J."/>
        </authorList>
    </citation>
    <scope>NUCLEOTIDE SEQUENCE</scope>
</reference>
<sequence>MANGQFHGRLKTGVRITNPLTLTVLVRIKSATGALRTGDGKVTWRNIKPGETLVIPTKGKTEVDIDVNLLRYDHAGNMTNIGDGSWEHVSTKKPQGTQGKPSVVVKPPKMPGPTRKVKQESEEPEIFSLGDRIEKMRKEEEAVKV</sequence>
<evidence type="ECO:0000313" key="2">
    <source>
        <dbReference type="EMBL" id="KKM67008.1"/>
    </source>
</evidence>
<gene>
    <name evidence="2" type="ORF">LCGC14_1475480</name>
</gene>
<dbReference type="AlphaFoldDB" id="A0A0F9JBT3"/>
<protein>
    <submittedName>
        <fullName evidence="2">Uncharacterized protein</fullName>
    </submittedName>
</protein>
<evidence type="ECO:0000256" key="1">
    <source>
        <dbReference type="SAM" id="MobiDB-lite"/>
    </source>
</evidence>
<organism evidence="2">
    <name type="scientific">marine sediment metagenome</name>
    <dbReference type="NCBI Taxonomy" id="412755"/>
    <lineage>
        <taxon>unclassified sequences</taxon>
        <taxon>metagenomes</taxon>
        <taxon>ecological metagenomes</taxon>
    </lineage>
</organism>
<feature type="region of interest" description="Disordered" evidence="1">
    <location>
        <begin position="80"/>
        <end position="124"/>
    </location>
</feature>
<proteinExistence type="predicted"/>
<comment type="caution">
    <text evidence="2">The sequence shown here is derived from an EMBL/GenBank/DDBJ whole genome shotgun (WGS) entry which is preliminary data.</text>
</comment>
<accession>A0A0F9JBT3</accession>
<name>A0A0F9JBT3_9ZZZZ</name>
<dbReference type="EMBL" id="LAZR01010425">
    <property type="protein sequence ID" value="KKM67008.1"/>
    <property type="molecule type" value="Genomic_DNA"/>
</dbReference>